<dbReference type="SUPFAM" id="SSF52540">
    <property type="entry name" value="P-loop containing nucleoside triphosphate hydrolases"/>
    <property type="match status" value="1"/>
</dbReference>
<organism evidence="3">
    <name type="scientific">Eucalyptus grandis</name>
    <name type="common">Flooded gum</name>
    <dbReference type="NCBI Taxonomy" id="71139"/>
    <lineage>
        <taxon>Eukaryota</taxon>
        <taxon>Viridiplantae</taxon>
        <taxon>Streptophyta</taxon>
        <taxon>Embryophyta</taxon>
        <taxon>Tracheophyta</taxon>
        <taxon>Spermatophyta</taxon>
        <taxon>Magnoliopsida</taxon>
        <taxon>eudicotyledons</taxon>
        <taxon>Gunneridae</taxon>
        <taxon>Pentapetalae</taxon>
        <taxon>rosids</taxon>
        <taxon>malvids</taxon>
        <taxon>Myrtales</taxon>
        <taxon>Myrtaceae</taxon>
        <taxon>Myrtoideae</taxon>
        <taxon>Eucalypteae</taxon>
        <taxon>Eucalyptus</taxon>
    </lineage>
</organism>
<dbReference type="GO" id="GO:0006952">
    <property type="term" value="P:defense response"/>
    <property type="evidence" value="ECO:0007669"/>
    <property type="project" value="InterPro"/>
</dbReference>
<dbReference type="PANTHER" id="PTHR11017:SF559">
    <property type="entry name" value="DISEASE RESISTANCE PROTEIN CHL1"/>
    <property type="match status" value="1"/>
</dbReference>
<dbReference type="PRINTS" id="PR00364">
    <property type="entry name" value="DISEASERSIST"/>
</dbReference>
<dbReference type="OMA" id="YNRIADQ"/>
<dbReference type="InterPro" id="IPR027417">
    <property type="entry name" value="P-loop_NTPase"/>
</dbReference>
<dbReference type="EMBL" id="KK198759">
    <property type="protein sequence ID" value="KCW63626.1"/>
    <property type="molecule type" value="Genomic_DNA"/>
</dbReference>
<dbReference type="InterPro" id="IPR058192">
    <property type="entry name" value="WHD_ROQ1-like"/>
</dbReference>
<dbReference type="Gramene" id="KCW63626">
    <property type="protein sequence ID" value="KCW63626"/>
    <property type="gene ID" value="EUGRSUZ_G01258"/>
</dbReference>
<name>A0A059BCK7_EUCGR</name>
<protein>
    <recommendedName>
        <fullName evidence="2">Disease resistance protein Roq1-like winged-helix domain-containing protein</fullName>
    </recommendedName>
</protein>
<evidence type="ECO:0000256" key="1">
    <source>
        <dbReference type="ARBA" id="ARBA00022737"/>
    </source>
</evidence>
<dbReference type="Gene3D" id="1.10.8.430">
    <property type="entry name" value="Helical domain of apoptotic protease-activating factors"/>
    <property type="match status" value="1"/>
</dbReference>
<dbReference type="InterPro" id="IPR042197">
    <property type="entry name" value="Apaf_helical"/>
</dbReference>
<dbReference type="Gene3D" id="3.40.50.300">
    <property type="entry name" value="P-loop containing nucleotide triphosphate hydrolases"/>
    <property type="match status" value="1"/>
</dbReference>
<dbReference type="STRING" id="71139.A0A059BCK7"/>
<accession>A0A059BCK7</accession>
<dbReference type="PANTHER" id="PTHR11017">
    <property type="entry name" value="LEUCINE-RICH REPEAT-CONTAINING PROTEIN"/>
    <property type="match status" value="1"/>
</dbReference>
<proteinExistence type="predicted"/>
<dbReference type="InterPro" id="IPR044974">
    <property type="entry name" value="Disease_R_plants"/>
</dbReference>
<dbReference type="InParanoid" id="A0A059BCK7"/>
<gene>
    <name evidence="3" type="ORF">EUGRSUZ_G01258</name>
</gene>
<keyword evidence="1" id="KW-0677">Repeat</keyword>
<dbReference type="GO" id="GO:0043531">
    <property type="term" value="F:ADP binding"/>
    <property type="evidence" value="ECO:0007669"/>
    <property type="project" value="InterPro"/>
</dbReference>
<dbReference type="Pfam" id="PF23282">
    <property type="entry name" value="WHD_ROQ1"/>
    <property type="match status" value="1"/>
</dbReference>
<feature type="domain" description="Disease resistance protein Roq1-like winged-helix" evidence="2">
    <location>
        <begin position="264"/>
        <end position="310"/>
    </location>
</feature>
<evidence type="ECO:0000313" key="3">
    <source>
        <dbReference type="EMBL" id="KCW63626.1"/>
    </source>
</evidence>
<evidence type="ECO:0000259" key="2">
    <source>
        <dbReference type="Pfam" id="PF23282"/>
    </source>
</evidence>
<sequence>MMCRLEAEFIRSVVEKISRRLSRLHANLLAFHPVGLESQVQTLYSLLQLEVGEVQIVGILGSSGVGRSTLVRVLYNRIADQFDWSCFLTNVKDLSSYDGHIKMQETLFGDIIGDGVSEFGDDIHVAINLMRMLDDVEGLSGSLSHLIEAMNLGWGSRVILIPRHEKTLIGLCGKIYKVRVLNDGQALELFSWNAFQERYLKSDYKILSNCFTSFSKGLPLVLTVMGSFLNGKSVKEWQGAFDQLKEIPCGKVHGILKIVIDGLEANERTIFLDIACFLNGYDKEEIVKSLDQCGVDASSGIDILAKKSLIY</sequence>
<dbReference type="AlphaFoldDB" id="A0A059BCK7"/>
<reference evidence="3" key="1">
    <citation type="submission" date="2013-07" db="EMBL/GenBank/DDBJ databases">
        <title>The genome of Eucalyptus grandis.</title>
        <authorList>
            <person name="Schmutz J."/>
            <person name="Hayes R."/>
            <person name="Myburg A."/>
            <person name="Tuskan G."/>
            <person name="Grattapaglia D."/>
            <person name="Rokhsar D.S."/>
        </authorList>
    </citation>
    <scope>NUCLEOTIDE SEQUENCE</scope>
    <source>
        <tissue evidence="3">Leaf extractions</tissue>
    </source>
</reference>